<feature type="non-terminal residue" evidence="2">
    <location>
        <position position="1"/>
    </location>
</feature>
<feature type="domain" description="Peptidase S24/S26A/S26B/S26C" evidence="1">
    <location>
        <begin position="54"/>
        <end position="120"/>
    </location>
</feature>
<gene>
    <name evidence="2" type="ORF">S12H4_28822</name>
</gene>
<name>X1SHR8_9ZZZZ</name>
<dbReference type="Gene3D" id="2.10.109.10">
    <property type="entry name" value="Umud Fragment, subunit A"/>
    <property type="match status" value="1"/>
</dbReference>
<comment type="caution">
    <text evidence="2">The sequence shown here is derived from an EMBL/GenBank/DDBJ whole genome shotgun (WGS) entry which is preliminary data.</text>
</comment>
<dbReference type="Pfam" id="PF00717">
    <property type="entry name" value="Peptidase_S24"/>
    <property type="match status" value="1"/>
</dbReference>
<dbReference type="EMBL" id="BARW01016565">
    <property type="protein sequence ID" value="GAI92552.1"/>
    <property type="molecule type" value="Genomic_DNA"/>
</dbReference>
<protein>
    <recommendedName>
        <fullName evidence="1">Peptidase S24/S26A/S26B/S26C domain-containing protein</fullName>
    </recommendedName>
</protein>
<dbReference type="AlphaFoldDB" id="X1SHR8"/>
<sequence length="146" mass="16612">GYIIDTNVLLRVQKETSEDILERLRLVHPISVPVYTEFPFHAGGFTEPVEYVYRERTKNAGKNIEGYVVYGSCLEPIIQDGDIIIIDMQGEIDNGDIVACLVDDKMHLGRMRKIADDLILETKEGMIRLEEVQLAAPVIEVIRRLK</sequence>
<dbReference type="SUPFAM" id="SSF51306">
    <property type="entry name" value="LexA/Signal peptidase"/>
    <property type="match status" value="1"/>
</dbReference>
<dbReference type="InterPro" id="IPR015927">
    <property type="entry name" value="Peptidase_S24_S26A/B/C"/>
</dbReference>
<proteinExistence type="predicted"/>
<accession>X1SHR8</accession>
<organism evidence="2">
    <name type="scientific">marine sediment metagenome</name>
    <dbReference type="NCBI Taxonomy" id="412755"/>
    <lineage>
        <taxon>unclassified sequences</taxon>
        <taxon>metagenomes</taxon>
        <taxon>ecological metagenomes</taxon>
    </lineage>
</organism>
<evidence type="ECO:0000259" key="1">
    <source>
        <dbReference type="Pfam" id="PF00717"/>
    </source>
</evidence>
<dbReference type="InterPro" id="IPR036286">
    <property type="entry name" value="LexA/Signal_pep-like_sf"/>
</dbReference>
<evidence type="ECO:0000313" key="2">
    <source>
        <dbReference type="EMBL" id="GAI92552.1"/>
    </source>
</evidence>
<reference evidence="2" key="1">
    <citation type="journal article" date="2014" name="Front. Microbiol.">
        <title>High frequency of phylogenetically diverse reductive dehalogenase-homologous genes in deep subseafloor sedimentary metagenomes.</title>
        <authorList>
            <person name="Kawai M."/>
            <person name="Futagami T."/>
            <person name="Toyoda A."/>
            <person name="Takaki Y."/>
            <person name="Nishi S."/>
            <person name="Hori S."/>
            <person name="Arai W."/>
            <person name="Tsubouchi T."/>
            <person name="Morono Y."/>
            <person name="Uchiyama I."/>
            <person name="Ito T."/>
            <person name="Fujiyama A."/>
            <person name="Inagaki F."/>
            <person name="Takami H."/>
        </authorList>
    </citation>
    <scope>NUCLEOTIDE SEQUENCE</scope>
    <source>
        <strain evidence="2">Expedition CK06-06</strain>
    </source>
</reference>